<proteinExistence type="inferred from homology"/>
<dbReference type="RefSeq" id="WP_359217246.1">
    <property type="nucleotide sequence ID" value="NZ_JBEZAM010000114.1"/>
</dbReference>
<feature type="non-terminal residue" evidence="4">
    <location>
        <position position="145"/>
    </location>
</feature>
<dbReference type="Proteomes" id="UP001551210">
    <property type="component" value="Unassembled WGS sequence"/>
</dbReference>
<dbReference type="SUPFAM" id="SSF51905">
    <property type="entry name" value="FAD/NAD(P)-binding domain"/>
    <property type="match status" value="1"/>
</dbReference>
<evidence type="ECO:0000313" key="4">
    <source>
        <dbReference type="EMBL" id="MEU7298359.1"/>
    </source>
</evidence>
<keyword evidence="5" id="KW-1185">Reference proteome</keyword>
<evidence type="ECO:0000259" key="3">
    <source>
        <dbReference type="Pfam" id="PF07992"/>
    </source>
</evidence>
<protein>
    <submittedName>
        <fullName evidence="4">FAD-dependent oxidoreductase</fullName>
    </submittedName>
</protein>
<dbReference type="InterPro" id="IPR050151">
    <property type="entry name" value="Class-I_Pyr_Nuc-Dis_Oxidored"/>
</dbReference>
<dbReference type="PRINTS" id="PR00411">
    <property type="entry name" value="PNDRDTASEI"/>
</dbReference>
<feature type="region of interest" description="Disordered" evidence="2">
    <location>
        <begin position="1"/>
        <end position="31"/>
    </location>
</feature>
<dbReference type="PANTHER" id="PTHR22912:SF151">
    <property type="entry name" value="DIHYDROLIPOYL DEHYDROGENASE, MITOCHONDRIAL"/>
    <property type="match status" value="1"/>
</dbReference>
<gene>
    <name evidence="4" type="ORF">AB0A76_35105</name>
</gene>
<dbReference type="EMBL" id="JBEZAM010000114">
    <property type="protein sequence ID" value="MEU7298359.1"/>
    <property type="molecule type" value="Genomic_DNA"/>
</dbReference>
<dbReference type="PANTHER" id="PTHR22912">
    <property type="entry name" value="DISULFIDE OXIDOREDUCTASE"/>
    <property type="match status" value="1"/>
</dbReference>
<comment type="similarity">
    <text evidence="1">Belongs to the class-I pyridine nucleotide-disulfide oxidoreductase family.</text>
</comment>
<evidence type="ECO:0000256" key="1">
    <source>
        <dbReference type="ARBA" id="ARBA00007532"/>
    </source>
</evidence>
<sequence length="145" mass="15031">MEDTYGDAHKVTHHTDTYEEAREDAREDAHEDAHEDVYDVVVIGGGPGGEVVADRIVRSGLTAVVVEAEAVGGECSYRACVPSKALLRPGAAREAALSVDGARQAVTAALDPAQGQAGSGLVARGFDAAGEEPVFLGRTDVERGS</sequence>
<evidence type="ECO:0000256" key="2">
    <source>
        <dbReference type="SAM" id="MobiDB-lite"/>
    </source>
</evidence>
<name>A0ABV3D7B1_STREX</name>
<feature type="domain" description="FAD/NAD(P)-binding" evidence="3">
    <location>
        <begin position="38"/>
        <end position="104"/>
    </location>
</feature>
<dbReference type="Pfam" id="PF07992">
    <property type="entry name" value="Pyr_redox_2"/>
    <property type="match status" value="1"/>
</dbReference>
<organism evidence="4 5">
    <name type="scientific">Streptomyces exfoliatus</name>
    <name type="common">Streptomyces hydrogenans</name>
    <dbReference type="NCBI Taxonomy" id="1905"/>
    <lineage>
        <taxon>Bacteria</taxon>
        <taxon>Bacillati</taxon>
        <taxon>Actinomycetota</taxon>
        <taxon>Actinomycetes</taxon>
        <taxon>Kitasatosporales</taxon>
        <taxon>Streptomycetaceae</taxon>
        <taxon>Streptomyces</taxon>
    </lineage>
</organism>
<evidence type="ECO:0000313" key="5">
    <source>
        <dbReference type="Proteomes" id="UP001551210"/>
    </source>
</evidence>
<reference evidence="4 5" key="1">
    <citation type="submission" date="2024-06" db="EMBL/GenBank/DDBJ databases">
        <title>The Natural Products Discovery Center: Release of the First 8490 Sequenced Strains for Exploring Actinobacteria Biosynthetic Diversity.</title>
        <authorList>
            <person name="Kalkreuter E."/>
            <person name="Kautsar S.A."/>
            <person name="Yang D."/>
            <person name="Bader C.D."/>
            <person name="Teijaro C.N."/>
            <person name="Fluegel L."/>
            <person name="Davis C.M."/>
            <person name="Simpson J.R."/>
            <person name="Lauterbach L."/>
            <person name="Steele A.D."/>
            <person name="Gui C."/>
            <person name="Meng S."/>
            <person name="Li G."/>
            <person name="Viehrig K."/>
            <person name="Ye F."/>
            <person name="Su P."/>
            <person name="Kiefer A.F."/>
            <person name="Nichols A."/>
            <person name="Cepeda A.J."/>
            <person name="Yan W."/>
            <person name="Fan B."/>
            <person name="Jiang Y."/>
            <person name="Adhikari A."/>
            <person name="Zheng C.-J."/>
            <person name="Schuster L."/>
            <person name="Cowan T.M."/>
            <person name="Smanski M.J."/>
            <person name="Chevrette M.G."/>
            <person name="De Carvalho L.P.S."/>
            <person name="Shen B."/>
        </authorList>
    </citation>
    <scope>NUCLEOTIDE SEQUENCE [LARGE SCALE GENOMIC DNA]</scope>
    <source>
        <strain evidence="4 5">NPDC045705</strain>
    </source>
</reference>
<dbReference type="Gene3D" id="3.50.50.60">
    <property type="entry name" value="FAD/NAD(P)-binding domain"/>
    <property type="match status" value="1"/>
</dbReference>
<dbReference type="InterPro" id="IPR023753">
    <property type="entry name" value="FAD/NAD-binding_dom"/>
</dbReference>
<dbReference type="InterPro" id="IPR036188">
    <property type="entry name" value="FAD/NAD-bd_sf"/>
</dbReference>
<comment type="caution">
    <text evidence="4">The sequence shown here is derived from an EMBL/GenBank/DDBJ whole genome shotgun (WGS) entry which is preliminary data.</text>
</comment>
<accession>A0ABV3D7B1</accession>